<feature type="compositionally biased region" description="Pro residues" evidence="1">
    <location>
        <begin position="63"/>
        <end position="73"/>
    </location>
</feature>
<name>A0A2A2AC60_9BURK</name>
<dbReference type="InterPro" id="IPR011460">
    <property type="entry name" value="Lcl_C"/>
</dbReference>
<dbReference type="PANTHER" id="PTHR35812">
    <property type="entry name" value="LIPOPROTEIN"/>
    <property type="match status" value="1"/>
</dbReference>
<organism evidence="3 4">
    <name type="scientific">Vandammella animalimorsus</name>
    <dbReference type="NCBI Taxonomy" id="2029117"/>
    <lineage>
        <taxon>Bacteria</taxon>
        <taxon>Pseudomonadati</taxon>
        <taxon>Pseudomonadota</taxon>
        <taxon>Betaproteobacteria</taxon>
        <taxon>Burkholderiales</taxon>
        <taxon>Comamonadaceae</taxon>
        <taxon>Vandammella</taxon>
    </lineage>
</organism>
<feature type="domain" description="Lcl C-terminal" evidence="2">
    <location>
        <begin position="151"/>
        <end position="270"/>
    </location>
</feature>
<dbReference type="AlphaFoldDB" id="A0A2A2AC60"/>
<feature type="region of interest" description="Disordered" evidence="1">
    <location>
        <begin position="26"/>
        <end position="109"/>
    </location>
</feature>
<dbReference type="Proteomes" id="UP000217999">
    <property type="component" value="Unassembled WGS sequence"/>
</dbReference>
<evidence type="ECO:0000259" key="2">
    <source>
        <dbReference type="Pfam" id="PF07603"/>
    </source>
</evidence>
<sequence length="273" mass="29569">MRRDRAQLPGRYHQYTVGTDLRRAAMQRMRTVSQARGSRPCRRGKRRLAPSKGGEGRGGPAPDGAPTPEPLPRTTPSTCFFNPRPPGPIPFQSETAMPIPSHPLPRPAAQPRLRWRTAPAALALALGAAAMPALGACPSQPDRFVPNGAEVTDSQTGLVWARCSAGQNWDGNACAGHASRYTHEQALEYAASQSGWRLPSVKELFSLVDKGCADPAIDATVFPNTVTDVRYWSATPSAGYPAYAWNVLFDFGNANYGGDRYTQRAVRLVRASQ</sequence>
<evidence type="ECO:0000256" key="1">
    <source>
        <dbReference type="SAM" id="MobiDB-lite"/>
    </source>
</evidence>
<dbReference type="Pfam" id="PF07603">
    <property type="entry name" value="Lcl_C"/>
    <property type="match status" value="1"/>
</dbReference>
<proteinExistence type="predicted"/>
<evidence type="ECO:0000313" key="4">
    <source>
        <dbReference type="Proteomes" id="UP000217999"/>
    </source>
</evidence>
<evidence type="ECO:0000313" key="3">
    <source>
        <dbReference type="EMBL" id="PAT35342.1"/>
    </source>
</evidence>
<reference evidence="3 4" key="1">
    <citation type="submission" date="2017-08" db="EMBL/GenBank/DDBJ databases">
        <title>WGS of Clinical strains of the CDC Group NO-1 linked to zoonotic infections in humans.</title>
        <authorList>
            <person name="Bernier A.-M."/>
            <person name="Bernard K."/>
        </authorList>
    </citation>
    <scope>NUCLEOTIDE SEQUENCE [LARGE SCALE GENOMIC DNA]</scope>
    <source>
        <strain evidence="3 4">NML03-0146</strain>
    </source>
</reference>
<feature type="compositionally biased region" description="Basic residues" evidence="1">
    <location>
        <begin position="39"/>
        <end position="49"/>
    </location>
</feature>
<protein>
    <recommendedName>
        <fullName evidence="2">Lcl C-terminal domain-containing protein</fullName>
    </recommendedName>
</protein>
<gene>
    <name evidence="3" type="ORF">CK620_05545</name>
</gene>
<dbReference type="EMBL" id="NSJF01000002">
    <property type="protein sequence ID" value="PAT35342.1"/>
    <property type="molecule type" value="Genomic_DNA"/>
</dbReference>
<accession>A0A2A2AC60</accession>
<dbReference type="PANTHER" id="PTHR35812:SF1">
    <property type="entry name" value="LIPOPROTEIN"/>
    <property type="match status" value="1"/>
</dbReference>
<comment type="caution">
    <text evidence="3">The sequence shown here is derived from an EMBL/GenBank/DDBJ whole genome shotgun (WGS) entry which is preliminary data.</text>
</comment>